<protein>
    <submittedName>
        <fullName evidence="1">Uncharacterized protein</fullName>
    </submittedName>
</protein>
<evidence type="ECO:0000313" key="2">
    <source>
        <dbReference type="Proteomes" id="UP000054538"/>
    </source>
</evidence>
<keyword evidence="2" id="KW-1185">Reference proteome</keyword>
<gene>
    <name evidence="1" type="ORF">PAXRUDRAFT_155506</name>
</gene>
<feature type="non-terminal residue" evidence="1">
    <location>
        <position position="1"/>
    </location>
</feature>
<dbReference type="EMBL" id="KN825751">
    <property type="protein sequence ID" value="KIK81679.1"/>
    <property type="molecule type" value="Genomic_DNA"/>
</dbReference>
<dbReference type="Proteomes" id="UP000054538">
    <property type="component" value="Unassembled WGS sequence"/>
</dbReference>
<reference evidence="2" key="2">
    <citation type="submission" date="2015-01" db="EMBL/GenBank/DDBJ databases">
        <title>Evolutionary Origins and Diversification of the Mycorrhizal Mutualists.</title>
        <authorList>
            <consortium name="DOE Joint Genome Institute"/>
            <consortium name="Mycorrhizal Genomics Consortium"/>
            <person name="Kohler A."/>
            <person name="Kuo A."/>
            <person name="Nagy L.G."/>
            <person name="Floudas D."/>
            <person name="Copeland A."/>
            <person name="Barry K.W."/>
            <person name="Cichocki N."/>
            <person name="Veneault-Fourrey C."/>
            <person name="LaButti K."/>
            <person name="Lindquist E.A."/>
            <person name="Lipzen A."/>
            <person name="Lundell T."/>
            <person name="Morin E."/>
            <person name="Murat C."/>
            <person name="Riley R."/>
            <person name="Ohm R."/>
            <person name="Sun H."/>
            <person name="Tunlid A."/>
            <person name="Henrissat B."/>
            <person name="Grigoriev I.V."/>
            <person name="Hibbett D.S."/>
            <person name="Martin F."/>
        </authorList>
    </citation>
    <scope>NUCLEOTIDE SEQUENCE [LARGE SCALE GENOMIC DNA]</scope>
    <source>
        <strain evidence="2">Ve08.2h10</strain>
    </source>
</reference>
<dbReference type="AlphaFoldDB" id="A0A0D0DJ78"/>
<name>A0A0D0DJ78_9AGAM</name>
<organism evidence="1 2">
    <name type="scientific">Paxillus rubicundulus Ve08.2h10</name>
    <dbReference type="NCBI Taxonomy" id="930991"/>
    <lineage>
        <taxon>Eukaryota</taxon>
        <taxon>Fungi</taxon>
        <taxon>Dikarya</taxon>
        <taxon>Basidiomycota</taxon>
        <taxon>Agaricomycotina</taxon>
        <taxon>Agaricomycetes</taxon>
        <taxon>Agaricomycetidae</taxon>
        <taxon>Boletales</taxon>
        <taxon>Paxilineae</taxon>
        <taxon>Paxillaceae</taxon>
        <taxon>Paxillus</taxon>
    </lineage>
</organism>
<proteinExistence type="predicted"/>
<dbReference type="OrthoDB" id="2691851at2759"/>
<dbReference type="InParanoid" id="A0A0D0DJ78"/>
<dbReference type="HOGENOM" id="CLU_2446715_0_0_1"/>
<evidence type="ECO:0000313" key="1">
    <source>
        <dbReference type="EMBL" id="KIK81679.1"/>
    </source>
</evidence>
<sequence length="90" mass="10270">KGGHKTFLHTPLPITSPLYGTLSNLPGLNLHTGNDLVTLGFDFKHVFKSMSHSTIYLNNPDTFPNRILYSKLFLCWNVSQQWMMHQLISP</sequence>
<accession>A0A0D0DJ78</accession>
<reference evidence="1 2" key="1">
    <citation type="submission" date="2014-04" db="EMBL/GenBank/DDBJ databases">
        <authorList>
            <consortium name="DOE Joint Genome Institute"/>
            <person name="Kuo A."/>
            <person name="Kohler A."/>
            <person name="Jargeat P."/>
            <person name="Nagy L.G."/>
            <person name="Floudas D."/>
            <person name="Copeland A."/>
            <person name="Barry K.W."/>
            <person name="Cichocki N."/>
            <person name="Veneault-Fourrey C."/>
            <person name="LaButti K."/>
            <person name="Lindquist E.A."/>
            <person name="Lipzen A."/>
            <person name="Lundell T."/>
            <person name="Morin E."/>
            <person name="Murat C."/>
            <person name="Sun H."/>
            <person name="Tunlid A."/>
            <person name="Henrissat B."/>
            <person name="Grigoriev I.V."/>
            <person name="Hibbett D.S."/>
            <person name="Martin F."/>
            <person name="Nordberg H.P."/>
            <person name="Cantor M.N."/>
            <person name="Hua S.X."/>
        </authorList>
    </citation>
    <scope>NUCLEOTIDE SEQUENCE [LARGE SCALE GENOMIC DNA]</scope>
    <source>
        <strain evidence="1 2">Ve08.2h10</strain>
    </source>
</reference>